<sequence length="211" mass="24117">MVNLKRYSLPQLILLMGVLYIFFIPSDPMLIKIIFKLIPMWLIIWFGVLQFPTNKSPIHWLLLSGLFCCMLGDGLLHWFIIGLSAFLIGHLFYTAGFLTRWTFSPIRFLTILPISLFAILIGNQLITGLIHEGNKLFILPVLLYIIIISLMAWAAIMTGNRWAAYGSLLFVLSDSILSWNMFIHPISFSGPLIMITYYSAQFLIARSLQTI</sequence>
<dbReference type="GO" id="GO:0016020">
    <property type="term" value="C:membrane"/>
    <property type="evidence" value="ECO:0007669"/>
    <property type="project" value="UniProtKB-SubCell"/>
</dbReference>
<organism evidence="7 8">
    <name type="scientific">Heyndrickxia oleronia</name>
    <dbReference type="NCBI Taxonomy" id="38875"/>
    <lineage>
        <taxon>Bacteria</taxon>
        <taxon>Bacillati</taxon>
        <taxon>Bacillota</taxon>
        <taxon>Bacilli</taxon>
        <taxon>Bacillales</taxon>
        <taxon>Bacillaceae</taxon>
        <taxon>Heyndrickxia</taxon>
    </lineage>
</organism>
<dbReference type="PANTHER" id="PTHR31885:SF6">
    <property type="entry name" value="GH04784P"/>
    <property type="match status" value="1"/>
</dbReference>
<feature type="transmembrane region" description="Helical" evidence="6">
    <location>
        <begin position="176"/>
        <end position="198"/>
    </location>
</feature>
<dbReference type="GO" id="GO:0016787">
    <property type="term" value="F:hydrolase activity"/>
    <property type="evidence" value="ECO:0007669"/>
    <property type="project" value="TreeGrafter"/>
</dbReference>
<evidence type="ECO:0000256" key="2">
    <source>
        <dbReference type="ARBA" id="ARBA00007375"/>
    </source>
</evidence>
<proteinExistence type="inferred from homology"/>
<dbReference type="Proteomes" id="UP001159179">
    <property type="component" value="Unassembled WGS sequence"/>
</dbReference>
<dbReference type="PANTHER" id="PTHR31885">
    <property type="entry name" value="GH04784P"/>
    <property type="match status" value="1"/>
</dbReference>
<comment type="caution">
    <text evidence="7">The sequence shown here is derived from an EMBL/GenBank/DDBJ whole genome shotgun (WGS) entry which is preliminary data.</text>
</comment>
<name>A0AAW6SWD6_9BACI</name>
<keyword evidence="3 6" id="KW-0812">Transmembrane</keyword>
<dbReference type="Pfam" id="PF07947">
    <property type="entry name" value="YhhN"/>
    <property type="match status" value="1"/>
</dbReference>
<protein>
    <submittedName>
        <fullName evidence="7">Lysoplasmalogenase</fullName>
    </submittedName>
</protein>
<evidence type="ECO:0000256" key="4">
    <source>
        <dbReference type="ARBA" id="ARBA00022989"/>
    </source>
</evidence>
<evidence type="ECO:0000256" key="3">
    <source>
        <dbReference type="ARBA" id="ARBA00022692"/>
    </source>
</evidence>
<evidence type="ECO:0000313" key="7">
    <source>
        <dbReference type="EMBL" id="MDH5160894.1"/>
    </source>
</evidence>
<feature type="transmembrane region" description="Helical" evidence="6">
    <location>
        <begin position="60"/>
        <end position="88"/>
    </location>
</feature>
<feature type="transmembrane region" description="Helical" evidence="6">
    <location>
        <begin position="137"/>
        <end position="156"/>
    </location>
</feature>
<accession>A0AAW6SWD6</accession>
<evidence type="ECO:0000256" key="1">
    <source>
        <dbReference type="ARBA" id="ARBA00004141"/>
    </source>
</evidence>
<feature type="transmembrane region" description="Helical" evidence="6">
    <location>
        <begin position="108"/>
        <end position="130"/>
    </location>
</feature>
<reference evidence="7" key="1">
    <citation type="submission" date="2023-03" db="EMBL/GenBank/DDBJ databases">
        <title>Bacterial isolates from washroom surfaces on a university campus.</title>
        <authorList>
            <person name="Holman D.B."/>
            <person name="Gzyl K.E."/>
            <person name="Taheri A.E."/>
        </authorList>
    </citation>
    <scope>NUCLEOTIDE SEQUENCE</scope>
    <source>
        <strain evidence="7">RD03</strain>
    </source>
</reference>
<comment type="similarity">
    <text evidence="2">Belongs to the TMEM86 family.</text>
</comment>
<evidence type="ECO:0000256" key="6">
    <source>
        <dbReference type="SAM" id="Phobius"/>
    </source>
</evidence>
<evidence type="ECO:0000313" key="8">
    <source>
        <dbReference type="Proteomes" id="UP001159179"/>
    </source>
</evidence>
<gene>
    <name evidence="7" type="ORF">P5X88_08080</name>
</gene>
<dbReference type="InterPro" id="IPR012506">
    <property type="entry name" value="TMEM86B-like"/>
</dbReference>
<feature type="transmembrane region" description="Helical" evidence="6">
    <location>
        <begin position="7"/>
        <end position="24"/>
    </location>
</feature>
<dbReference type="EMBL" id="JAROYP010000003">
    <property type="protein sequence ID" value="MDH5160894.1"/>
    <property type="molecule type" value="Genomic_DNA"/>
</dbReference>
<keyword evidence="5 6" id="KW-0472">Membrane</keyword>
<comment type="subcellular location">
    <subcellularLocation>
        <location evidence="1">Membrane</location>
        <topology evidence="1">Multi-pass membrane protein</topology>
    </subcellularLocation>
</comment>
<evidence type="ECO:0000256" key="5">
    <source>
        <dbReference type="ARBA" id="ARBA00023136"/>
    </source>
</evidence>
<dbReference type="AlphaFoldDB" id="A0AAW6SWD6"/>
<keyword evidence="4 6" id="KW-1133">Transmembrane helix</keyword>